<dbReference type="EMBL" id="BAWF01000031">
    <property type="protein sequence ID" value="GAF46463.1"/>
    <property type="molecule type" value="Genomic_DNA"/>
</dbReference>
<evidence type="ECO:0008006" key="3">
    <source>
        <dbReference type="Google" id="ProtNLM"/>
    </source>
</evidence>
<accession>X0PTS5</accession>
<proteinExistence type="predicted"/>
<dbReference type="AlphaFoldDB" id="X0PTS5"/>
<comment type="caution">
    <text evidence="1">The sequence shown here is derived from an EMBL/GenBank/DDBJ whole genome shotgun (WGS) entry which is preliminary data.</text>
</comment>
<gene>
    <name evidence="1" type="ORF">RW1_031_00460</name>
</gene>
<name>X0PTS5_RHOWR</name>
<dbReference type="Proteomes" id="UP000019491">
    <property type="component" value="Unassembled WGS sequence"/>
</dbReference>
<evidence type="ECO:0000313" key="2">
    <source>
        <dbReference type="Proteomes" id="UP000019491"/>
    </source>
</evidence>
<evidence type="ECO:0000313" key="1">
    <source>
        <dbReference type="EMBL" id="GAF46463.1"/>
    </source>
</evidence>
<sequence length="346" mass="36184">MALQLAAVGAGDGLAAILAALASQQIARATVEALEDTRLVSFDAGQVRFVHPLVRTAALADLTPSRLRALHREMATVLTSPSQRERRAWRLSAAALGPDEETALALERAAELASGRGGYAGAALALERAAELSAHDGARAGRFYAGAEAARRAGQTEAALRLLTRSEAHTSDPALVAAIALTRGQIELLCGRAWVAHTVWQDGAPAVADVDPAMAAPAAAAAAAGAALAGYAASALELAQEVRSSSGHDPTITLITKIVTGWASHMLGRSFEQGLQELHSAVELLQSADFEVDTEWKVLAAFGLAWIGEGAPAQAILDPLVNRLRTEKSWGTCRWRCKSRLSPTAD</sequence>
<dbReference type="RefSeq" id="WP_052033278.1">
    <property type="nucleotide sequence ID" value="NZ_BAWF01000031.1"/>
</dbReference>
<dbReference type="OrthoDB" id="134933at2"/>
<organism evidence="1 2">
    <name type="scientific">Rhodococcus wratislaviensis NBRC 100605</name>
    <dbReference type="NCBI Taxonomy" id="1219028"/>
    <lineage>
        <taxon>Bacteria</taxon>
        <taxon>Bacillati</taxon>
        <taxon>Actinomycetota</taxon>
        <taxon>Actinomycetes</taxon>
        <taxon>Mycobacteriales</taxon>
        <taxon>Nocardiaceae</taxon>
        <taxon>Rhodococcus</taxon>
    </lineage>
</organism>
<protein>
    <recommendedName>
        <fullName evidence="3">LuxR family transcriptional regulator</fullName>
    </recommendedName>
</protein>
<reference evidence="1 2" key="1">
    <citation type="submission" date="2014-02" db="EMBL/GenBank/DDBJ databases">
        <title>Whole genome shotgun sequence of Rhodococcus wratislaviensis NBRC 100605.</title>
        <authorList>
            <person name="Hosoyama A."/>
            <person name="Tsuchikane K."/>
            <person name="Yoshida I."/>
            <person name="Ohji S."/>
            <person name="Ichikawa N."/>
            <person name="Yamazoe A."/>
            <person name="Fujita N."/>
        </authorList>
    </citation>
    <scope>NUCLEOTIDE SEQUENCE [LARGE SCALE GENOMIC DNA]</scope>
    <source>
        <strain evidence="1 2">NBRC 100605</strain>
    </source>
</reference>
<keyword evidence="2" id="KW-1185">Reference proteome</keyword>